<dbReference type="SUPFAM" id="SSF56784">
    <property type="entry name" value="HAD-like"/>
    <property type="match status" value="1"/>
</dbReference>
<dbReference type="PANTHER" id="PTHR10000:SF8">
    <property type="entry name" value="HAD SUPERFAMILY HYDROLASE-LIKE, TYPE 3"/>
    <property type="match status" value="1"/>
</dbReference>
<proteinExistence type="predicted"/>
<dbReference type="CDD" id="cd07516">
    <property type="entry name" value="HAD_Pase"/>
    <property type="match status" value="1"/>
</dbReference>
<name>A0A2V3IPG7_9FLOR</name>
<reference evidence="1 2" key="1">
    <citation type="journal article" date="2018" name="Mol. Biol. Evol.">
        <title>Analysis of the draft genome of the red seaweed Gracilariopsis chorda provides insights into genome size evolution in Rhodophyta.</title>
        <authorList>
            <person name="Lee J."/>
            <person name="Yang E.C."/>
            <person name="Graf L."/>
            <person name="Yang J.H."/>
            <person name="Qiu H."/>
            <person name="Zel Zion U."/>
            <person name="Chan C.X."/>
            <person name="Stephens T.G."/>
            <person name="Weber A.P.M."/>
            <person name="Boo G.H."/>
            <person name="Boo S.M."/>
            <person name="Kim K.M."/>
            <person name="Shin Y."/>
            <person name="Jung M."/>
            <person name="Lee S.J."/>
            <person name="Yim H.S."/>
            <person name="Lee J.H."/>
            <person name="Bhattacharya D."/>
            <person name="Yoon H.S."/>
        </authorList>
    </citation>
    <scope>NUCLEOTIDE SEQUENCE [LARGE SCALE GENOMIC DNA]</scope>
    <source>
        <strain evidence="1 2">SKKU-2015</strain>
        <tissue evidence="1">Whole body</tissue>
    </source>
</reference>
<dbReference type="PANTHER" id="PTHR10000">
    <property type="entry name" value="PHOSPHOSERINE PHOSPHATASE"/>
    <property type="match status" value="1"/>
</dbReference>
<dbReference type="GO" id="GO:0016791">
    <property type="term" value="F:phosphatase activity"/>
    <property type="evidence" value="ECO:0007669"/>
    <property type="project" value="TreeGrafter"/>
</dbReference>
<dbReference type="NCBIfam" id="TIGR00099">
    <property type="entry name" value="Cof-subfamily"/>
    <property type="match status" value="1"/>
</dbReference>
<evidence type="ECO:0000313" key="1">
    <source>
        <dbReference type="EMBL" id="PXF43947.1"/>
    </source>
</evidence>
<dbReference type="GO" id="GO:0005829">
    <property type="term" value="C:cytosol"/>
    <property type="evidence" value="ECO:0007669"/>
    <property type="project" value="TreeGrafter"/>
</dbReference>
<dbReference type="Proteomes" id="UP000247409">
    <property type="component" value="Unassembled WGS sequence"/>
</dbReference>
<dbReference type="OrthoDB" id="27226at2759"/>
<keyword evidence="2" id="KW-1185">Reference proteome</keyword>
<dbReference type="InterPro" id="IPR006379">
    <property type="entry name" value="HAD-SF_hydro_IIB"/>
</dbReference>
<dbReference type="Gene3D" id="3.40.50.1000">
    <property type="entry name" value="HAD superfamily/HAD-like"/>
    <property type="match status" value="1"/>
</dbReference>
<evidence type="ECO:0000313" key="2">
    <source>
        <dbReference type="Proteomes" id="UP000247409"/>
    </source>
</evidence>
<dbReference type="Pfam" id="PF08282">
    <property type="entry name" value="Hydrolase_3"/>
    <property type="match status" value="1"/>
</dbReference>
<dbReference type="InterPro" id="IPR036412">
    <property type="entry name" value="HAD-like_sf"/>
</dbReference>
<dbReference type="InterPro" id="IPR000150">
    <property type="entry name" value="Cof"/>
</dbReference>
<dbReference type="STRING" id="448386.A0A2V3IPG7"/>
<organism evidence="1 2">
    <name type="scientific">Gracilariopsis chorda</name>
    <dbReference type="NCBI Taxonomy" id="448386"/>
    <lineage>
        <taxon>Eukaryota</taxon>
        <taxon>Rhodophyta</taxon>
        <taxon>Florideophyceae</taxon>
        <taxon>Rhodymeniophycidae</taxon>
        <taxon>Gracilariales</taxon>
        <taxon>Gracilariaceae</taxon>
        <taxon>Gracilariopsis</taxon>
    </lineage>
</organism>
<dbReference type="Gene3D" id="3.30.1240.10">
    <property type="match status" value="1"/>
</dbReference>
<dbReference type="InterPro" id="IPR023214">
    <property type="entry name" value="HAD_sf"/>
</dbReference>
<protein>
    <submittedName>
        <fullName evidence="1">Sugar phosphatase YidA</fullName>
    </submittedName>
</protein>
<sequence>MAFINSIQLASCHSFYNSTTRSRLYPYAQHRCDQRAVTSTRAARRAIRLIASDIDGTLLTSAKRLHPRNEPSVRRAVSSGVLFVPATGKSMSGAQRALGHSLTTYLEKKQPGLPGIYLNGLLVRVHGRTIFEQTLEKEHVLKVLEEAGRRRLTPLLYAADNILVTRRSKHTDMFMVSFEPEPQAVNLRATVEKESIHKVLLVDETGGDVRRYRDEMTHALHSVATITQARPDVLEVLPNGANKGLALQHLLKHLRISNENAMAVGDGENDMEMLQTAGVAVATANAVPSLRRVAHHVVCANDEGAVADAIYRFVL</sequence>
<accession>A0A2V3IPG7</accession>
<dbReference type="PROSITE" id="PS01228">
    <property type="entry name" value="COF_1"/>
    <property type="match status" value="1"/>
</dbReference>
<dbReference type="SFLD" id="SFLDG01140">
    <property type="entry name" value="C2.B:_Phosphomannomutase_and_P"/>
    <property type="match status" value="1"/>
</dbReference>
<gene>
    <name evidence="1" type="ORF">BWQ96_06316</name>
</gene>
<dbReference type="EMBL" id="NBIV01000107">
    <property type="protein sequence ID" value="PXF43947.1"/>
    <property type="molecule type" value="Genomic_DNA"/>
</dbReference>
<dbReference type="AlphaFoldDB" id="A0A2V3IPG7"/>
<dbReference type="SFLD" id="SFLDS00003">
    <property type="entry name" value="Haloacid_Dehalogenase"/>
    <property type="match status" value="1"/>
</dbReference>
<comment type="caution">
    <text evidence="1">The sequence shown here is derived from an EMBL/GenBank/DDBJ whole genome shotgun (WGS) entry which is preliminary data.</text>
</comment>
<dbReference type="GO" id="GO:0000287">
    <property type="term" value="F:magnesium ion binding"/>
    <property type="evidence" value="ECO:0007669"/>
    <property type="project" value="TreeGrafter"/>
</dbReference>
<dbReference type="NCBIfam" id="TIGR01484">
    <property type="entry name" value="HAD-SF-IIB"/>
    <property type="match status" value="1"/>
</dbReference>